<feature type="transmembrane region" description="Helical" evidence="9">
    <location>
        <begin position="86"/>
        <end position="103"/>
    </location>
</feature>
<feature type="transmembrane region" description="Helical" evidence="9">
    <location>
        <begin position="128"/>
        <end position="146"/>
    </location>
</feature>
<gene>
    <name evidence="11" type="ordered locus">TEPIRE1_0145</name>
</gene>
<dbReference type="GO" id="GO:0005886">
    <property type="term" value="C:plasma membrane"/>
    <property type="evidence" value="ECO:0007669"/>
    <property type="project" value="UniProtKB-SubCell"/>
</dbReference>
<dbReference type="HOGENOM" id="CLU_086356_3_6_9"/>
<keyword evidence="6 9" id="KW-1133">Transmembrane helix</keyword>
<dbReference type="RefSeq" id="WP_013777268.1">
    <property type="nucleotide sequence ID" value="NC_015519.1"/>
</dbReference>
<protein>
    <submittedName>
        <fullName evidence="11">Tripartite ATP-independent periplasmic transporter DctQ component</fullName>
    </submittedName>
</protein>
<evidence type="ECO:0000256" key="2">
    <source>
        <dbReference type="ARBA" id="ARBA00022448"/>
    </source>
</evidence>
<feature type="transmembrane region" description="Helical" evidence="9">
    <location>
        <begin position="12"/>
        <end position="32"/>
    </location>
</feature>
<dbReference type="OrthoDB" id="9814265at2"/>
<dbReference type="PANTHER" id="PTHR35011:SF2">
    <property type="entry name" value="2,3-DIKETO-L-GULONATE TRAP TRANSPORTER SMALL PERMEASE PROTEIN YIAM"/>
    <property type="match status" value="1"/>
</dbReference>
<keyword evidence="2" id="KW-0813">Transport</keyword>
<evidence type="ECO:0000256" key="5">
    <source>
        <dbReference type="ARBA" id="ARBA00022692"/>
    </source>
</evidence>
<feature type="domain" description="Tripartite ATP-independent periplasmic transporters DctQ component" evidence="10">
    <location>
        <begin position="23"/>
        <end position="148"/>
    </location>
</feature>
<evidence type="ECO:0000256" key="7">
    <source>
        <dbReference type="ARBA" id="ARBA00023136"/>
    </source>
</evidence>
<organism evidence="11 12">
    <name type="scientific">Tepidanaerobacter acetatoxydans (strain DSM 21804 / JCM 16047 / Re1)</name>
    <dbReference type="NCBI Taxonomy" id="1209989"/>
    <lineage>
        <taxon>Bacteria</taxon>
        <taxon>Bacillati</taxon>
        <taxon>Bacillota</taxon>
        <taxon>Clostridia</taxon>
        <taxon>Thermosediminibacterales</taxon>
        <taxon>Tepidanaerobacteraceae</taxon>
        <taxon>Tepidanaerobacter</taxon>
    </lineage>
</organism>
<evidence type="ECO:0000256" key="6">
    <source>
        <dbReference type="ARBA" id="ARBA00022989"/>
    </source>
</evidence>
<keyword evidence="4" id="KW-0997">Cell inner membrane</keyword>
<keyword evidence="7 9" id="KW-0472">Membrane</keyword>
<dbReference type="STRING" id="1209989.TepRe1_0135"/>
<comment type="subcellular location">
    <subcellularLocation>
        <location evidence="1">Cell inner membrane</location>
        <topology evidence="1">Multi-pass membrane protein</topology>
    </subcellularLocation>
</comment>
<dbReference type="GO" id="GO:0022857">
    <property type="term" value="F:transmembrane transporter activity"/>
    <property type="evidence" value="ECO:0007669"/>
    <property type="project" value="TreeGrafter"/>
</dbReference>
<keyword evidence="12" id="KW-1185">Reference proteome</keyword>
<evidence type="ECO:0000259" key="10">
    <source>
        <dbReference type="Pfam" id="PF04290"/>
    </source>
</evidence>
<dbReference type="InterPro" id="IPR055348">
    <property type="entry name" value="DctQ"/>
</dbReference>
<dbReference type="KEGG" id="tep:TepRe1_0135"/>
<evidence type="ECO:0000256" key="4">
    <source>
        <dbReference type="ARBA" id="ARBA00022519"/>
    </source>
</evidence>
<accession>F4LS81</accession>
<dbReference type="eggNOG" id="COG3090">
    <property type="taxonomic scope" value="Bacteria"/>
</dbReference>
<keyword evidence="5 9" id="KW-0812">Transmembrane</keyword>
<keyword evidence="3" id="KW-1003">Cell membrane</keyword>
<evidence type="ECO:0000256" key="8">
    <source>
        <dbReference type="ARBA" id="ARBA00038436"/>
    </source>
</evidence>
<dbReference type="KEGG" id="tae:TepiRe1_0145"/>
<dbReference type="EMBL" id="HF563609">
    <property type="protein sequence ID" value="CDI40303.1"/>
    <property type="molecule type" value="Genomic_DNA"/>
</dbReference>
<evidence type="ECO:0000256" key="9">
    <source>
        <dbReference type="SAM" id="Phobius"/>
    </source>
</evidence>
<evidence type="ECO:0000256" key="3">
    <source>
        <dbReference type="ARBA" id="ARBA00022475"/>
    </source>
</evidence>
<reference evidence="12" key="1">
    <citation type="journal article" date="2013" name="Genome Announc.">
        <title>First genome sequence of a syntrophic acetate-oxidizing bacterium, Tepidanaerobacter acetatoxydans strain Re1.</title>
        <authorList>
            <person name="Manzoor S."/>
            <person name="Bongcam-Rudloff E."/>
            <person name="Schnurer A."/>
            <person name="Muller B."/>
        </authorList>
    </citation>
    <scope>NUCLEOTIDE SEQUENCE [LARGE SCALE GENOMIC DNA]</scope>
    <source>
        <strain evidence="12">Re1</strain>
    </source>
</reference>
<evidence type="ECO:0000313" key="11">
    <source>
        <dbReference type="EMBL" id="CDI40303.1"/>
    </source>
</evidence>
<evidence type="ECO:0000313" key="12">
    <source>
        <dbReference type="Proteomes" id="UP000010802"/>
    </source>
</evidence>
<dbReference type="AlphaFoldDB" id="F4LS81"/>
<dbReference type="InterPro" id="IPR007387">
    <property type="entry name" value="TRAP_DctQ"/>
</dbReference>
<dbReference type="PANTHER" id="PTHR35011">
    <property type="entry name" value="2,3-DIKETO-L-GULONATE TRAP TRANSPORTER SMALL PERMEASE PROTEIN YIAM"/>
    <property type="match status" value="1"/>
</dbReference>
<proteinExistence type="inferred from homology"/>
<name>F4LS81_TEPAE</name>
<feature type="transmembrane region" description="Helical" evidence="9">
    <location>
        <begin position="47"/>
        <end position="65"/>
    </location>
</feature>
<dbReference type="Proteomes" id="UP000010802">
    <property type="component" value="Chromosome"/>
</dbReference>
<dbReference type="GO" id="GO:0015740">
    <property type="term" value="P:C4-dicarboxylate transport"/>
    <property type="evidence" value="ECO:0007669"/>
    <property type="project" value="TreeGrafter"/>
</dbReference>
<dbReference type="Pfam" id="PF04290">
    <property type="entry name" value="DctQ"/>
    <property type="match status" value="1"/>
</dbReference>
<evidence type="ECO:0000256" key="1">
    <source>
        <dbReference type="ARBA" id="ARBA00004429"/>
    </source>
</evidence>
<sequence length="158" mass="18044">MEKVKKIFNNIEEFFVVILLLIMTVVVFWQVVCRFVLKASLPWSEELSRYILVWVTFLGASIGVKRGAHIGVEAFLMLLPKQARKLVNYLISAVCVIFCFIVFKESLSIIEMQIANAQVSPAMQIPMWWAYLAIPVGMVLMSIRFIQVSLKLKSEGEV</sequence>
<comment type="similarity">
    <text evidence="8">Belongs to the TRAP transporter small permease family.</text>
</comment>